<evidence type="ECO:0000256" key="3">
    <source>
        <dbReference type="ARBA" id="ARBA00012438"/>
    </source>
</evidence>
<dbReference type="GO" id="GO:0000155">
    <property type="term" value="F:phosphorelay sensor kinase activity"/>
    <property type="evidence" value="ECO:0007669"/>
    <property type="project" value="InterPro"/>
</dbReference>
<dbReference type="AlphaFoldDB" id="A0A6J6RFE3"/>
<evidence type="ECO:0000256" key="12">
    <source>
        <dbReference type="ARBA" id="ARBA00023012"/>
    </source>
</evidence>
<dbReference type="CDD" id="cd00082">
    <property type="entry name" value="HisKA"/>
    <property type="match status" value="1"/>
</dbReference>
<evidence type="ECO:0000256" key="10">
    <source>
        <dbReference type="ARBA" id="ARBA00022840"/>
    </source>
</evidence>
<dbReference type="EMBL" id="CAEZXH010000006">
    <property type="protein sequence ID" value="CAB4676363.1"/>
    <property type="molecule type" value="Genomic_DNA"/>
</dbReference>
<feature type="transmembrane region" description="Helical" evidence="15">
    <location>
        <begin position="215"/>
        <end position="234"/>
    </location>
</feature>
<dbReference type="Pfam" id="PF00672">
    <property type="entry name" value="HAMP"/>
    <property type="match status" value="1"/>
</dbReference>
<dbReference type="CDD" id="cd06225">
    <property type="entry name" value="HAMP"/>
    <property type="match status" value="1"/>
</dbReference>
<keyword evidence="7 15" id="KW-0812">Transmembrane</keyword>
<dbReference type="SUPFAM" id="SSF55874">
    <property type="entry name" value="ATPase domain of HSP90 chaperone/DNA topoisomerase II/histidine kinase"/>
    <property type="match status" value="1"/>
</dbReference>
<dbReference type="Gene3D" id="6.10.340.10">
    <property type="match status" value="1"/>
</dbReference>
<evidence type="ECO:0000256" key="6">
    <source>
        <dbReference type="ARBA" id="ARBA00022679"/>
    </source>
</evidence>
<keyword evidence="11 15" id="KW-1133">Transmembrane helix</keyword>
<dbReference type="Pfam" id="PF00512">
    <property type="entry name" value="HisKA"/>
    <property type="match status" value="1"/>
</dbReference>
<organism evidence="20">
    <name type="scientific">freshwater metagenome</name>
    <dbReference type="NCBI Taxonomy" id="449393"/>
    <lineage>
        <taxon>unclassified sequences</taxon>
        <taxon>metagenomes</taxon>
        <taxon>ecological metagenomes</taxon>
    </lineage>
</organism>
<dbReference type="InterPro" id="IPR003594">
    <property type="entry name" value="HATPase_dom"/>
</dbReference>
<evidence type="ECO:0000256" key="4">
    <source>
        <dbReference type="ARBA" id="ARBA00022475"/>
    </source>
</evidence>
<comment type="subcellular location">
    <subcellularLocation>
        <location evidence="2">Cell membrane</location>
        <topology evidence="2">Multi-pass membrane protein</topology>
    </subcellularLocation>
</comment>
<keyword evidence="10" id="KW-0067">ATP-binding</keyword>
<evidence type="ECO:0000313" key="18">
    <source>
        <dbReference type="EMBL" id="CAB4593180.1"/>
    </source>
</evidence>
<keyword evidence="12" id="KW-0902">Two-component regulatory system</keyword>
<evidence type="ECO:0000256" key="13">
    <source>
        <dbReference type="ARBA" id="ARBA00023136"/>
    </source>
</evidence>
<proteinExistence type="predicted"/>
<dbReference type="SMART" id="SM00304">
    <property type="entry name" value="HAMP"/>
    <property type="match status" value="1"/>
</dbReference>
<dbReference type="SMART" id="SM00387">
    <property type="entry name" value="HATPase_c"/>
    <property type="match status" value="1"/>
</dbReference>
<dbReference type="InterPro" id="IPR047669">
    <property type="entry name" value="MtrAB_MtrB"/>
</dbReference>
<evidence type="ECO:0000313" key="19">
    <source>
        <dbReference type="EMBL" id="CAB4676363.1"/>
    </source>
</evidence>
<dbReference type="PANTHER" id="PTHR45528">
    <property type="entry name" value="SENSOR HISTIDINE KINASE CPXA"/>
    <property type="match status" value="1"/>
</dbReference>
<evidence type="ECO:0000256" key="2">
    <source>
        <dbReference type="ARBA" id="ARBA00004651"/>
    </source>
</evidence>
<keyword evidence="8" id="KW-0547">Nucleotide-binding</keyword>
<evidence type="ECO:0000256" key="5">
    <source>
        <dbReference type="ARBA" id="ARBA00022553"/>
    </source>
</evidence>
<keyword evidence="4" id="KW-1003">Cell membrane</keyword>
<gene>
    <name evidence="18" type="ORF">UFOPK1811_00296</name>
    <name evidence="19" type="ORF">UFOPK2360_00201</name>
    <name evidence="20" type="ORF">UFOPK2659_00750</name>
    <name evidence="21" type="ORF">UFOPK2922_00151</name>
</gene>
<evidence type="ECO:0000259" key="17">
    <source>
        <dbReference type="PROSITE" id="PS50885"/>
    </source>
</evidence>
<dbReference type="PROSITE" id="PS50109">
    <property type="entry name" value="HIS_KIN"/>
    <property type="match status" value="1"/>
</dbReference>
<keyword evidence="5" id="KW-0597">Phosphoprotein</keyword>
<feature type="domain" description="Histidine kinase" evidence="16">
    <location>
        <begin position="302"/>
        <end position="519"/>
    </location>
</feature>
<feature type="transmembrane region" description="Helical" evidence="15">
    <location>
        <begin position="24"/>
        <end position="49"/>
    </location>
</feature>
<keyword evidence="9" id="KW-0418">Kinase</keyword>
<dbReference type="InterPro" id="IPR003660">
    <property type="entry name" value="HAMP_dom"/>
</dbReference>
<dbReference type="SMART" id="SM00388">
    <property type="entry name" value="HisKA"/>
    <property type="match status" value="1"/>
</dbReference>
<evidence type="ECO:0000256" key="14">
    <source>
        <dbReference type="ARBA" id="ARBA00035305"/>
    </source>
</evidence>
<evidence type="ECO:0000256" key="9">
    <source>
        <dbReference type="ARBA" id="ARBA00022777"/>
    </source>
</evidence>
<evidence type="ECO:0000256" key="8">
    <source>
        <dbReference type="ARBA" id="ARBA00022741"/>
    </source>
</evidence>
<dbReference type="EMBL" id="CAEZZS010000003">
    <property type="protein sequence ID" value="CAB4767805.1"/>
    <property type="molecule type" value="Genomic_DNA"/>
</dbReference>
<accession>A0A6J6RFE3</accession>
<dbReference type="InterPro" id="IPR036097">
    <property type="entry name" value="HisK_dim/P_sf"/>
</dbReference>
<dbReference type="FunFam" id="1.10.287.130:FF:000010">
    <property type="entry name" value="Two-component sensor histidine kinase"/>
    <property type="match status" value="1"/>
</dbReference>
<dbReference type="PROSITE" id="PS50885">
    <property type="entry name" value="HAMP"/>
    <property type="match status" value="1"/>
</dbReference>
<dbReference type="InterPro" id="IPR003661">
    <property type="entry name" value="HisK_dim/P_dom"/>
</dbReference>
<dbReference type="EMBL" id="CAEZYJ010000100">
    <property type="protein sequence ID" value="CAB4722577.1"/>
    <property type="molecule type" value="Genomic_DNA"/>
</dbReference>
<dbReference type="Gene3D" id="1.10.287.130">
    <property type="match status" value="1"/>
</dbReference>
<dbReference type="PANTHER" id="PTHR45528:SF1">
    <property type="entry name" value="SENSOR HISTIDINE KINASE CPXA"/>
    <property type="match status" value="1"/>
</dbReference>
<dbReference type="GO" id="GO:0005524">
    <property type="term" value="F:ATP binding"/>
    <property type="evidence" value="ECO:0007669"/>
    <property type="project" value="UniProtKB-KW"/>
</dbReference>
<comment type="catalytic activity">
    <reaction evidence="1">
        <text>ATP + protein L-histidine = ADP + protein N-phospho-L-histidine.</text>
        <dbReference type="EC" id="2.7.13.3"/>
    </reaction>
</comment>
<evidence type="ECO:0000256" key="15">
    <source>
        <dbReference type="SAM" id="Phobius"/>
    </source>
</evidence>
<dbReference type="GO" id="GO:0005886">
    <property type="term" value="C:plasma membrane"/>
    <property type="evidence" value="ECO:0007669"/>
    <property type="project" value="UniProtKB-SubCell"/>
</dbReference>
<evidence type="ECO:0000256" key="1">
    <source>
        <dbReference type="ARBA" id="ARBA00000085"/>
    </source>
</evidence>
<reference evidence="20" key="1">
    <citation type="submission" date="2020-05" db="EMBL/GenBank/DDBJ databases">
        <authorList>
            <person name="Chiriac C."/>
            <person name="Salcher M."/>
            <person name="Ghai R."/>
            <person name="Kavagutti S V."/>
        </authorList>
    </citation>
    <scope>NUCLEOTIDE SEQUENCE</scope>
</reference>
<evidence type="ECO:0000313" key="20">
    <source>
        <dbReference type="EMBL" id="CAB4722577.1"/>
    </source>
</evidence>
<dbReference type="FunFam" id="3.30.565.10:FF:000013">
    <property type="entry name" value="Two-component sensor histidine kinase"/>
    <property type="match status" value="1"/>
</dbReference>
<evidence type="ECO:0000259" key="16">
    <source>
        <dbReference type="PROSITE" id="PS50109"/>
    </source>
</evidence>
<dbReference type="NCBIfam" id="NF040691">
    <property type="entry name" value="MtrAB_MtrB"/>
    <property type="match status" value="1"/>
</dbReference>
<dbReference type="InterPro" id="IPR036890">
    <property type="entry name" value="HATPase_C_sf"/>
</dbReference>
<sequence>MALATALEILCKVDDLTEMKRTSLAVRVVASTVVLSTIAISILAFVILISVQNGIKDSKLDSALSESQSSIYQTESQFSFLSTQLRGSYKLALDNVVNNFTPNNQGGSGREVILIQQNSPQGTLLKTERSTNLVSKNSIPSELRDRVRASSTLQHSYGNIISRENISPLVSVVNSPRALIIGGKVSLPTVGIYEIYFLFNIENEYETIALVRSTLLVGGLSLILLIAIIVLVVVRQVVRPVRSAAQIAEKLAAGQLEERMSTDGAEEIASLGNSFNDMANVLQEQILRLENLSRVQQRFVADVSHELRTPLTTMRMAADVLYRARDNFEPTISRSSELLLSQIDRFENMLSELLEVSRFDAGVVRLEPELLDFKVVVRRSIEALVPIAHDHQIDINVTEPEQPISVVIDPRRIDRILRNLLINAIEHGENKDIDVLISATDQSVAVSVRDFGVGLRKSELNRVFDRFWRADPARARSKGGTGLGLSIAQEDAHLHGGVIEVWGEIGKGAQFIFTFPRERGQSLRDRPIPILHIAG</sequence>
<name>A0A6J6RFE3_9ZZZZ</name>
<protein>
    <recommendedName>
        <fullName evidence="14">Sensor histidine kinase MtrB</fullName>
        <ecNumber evidence="3">2.7.13.3</ecNumber>
    </recommendedName>
</protein>
<evidence type="ECO:0000313" key="21">
    <source>
        <dbReference type="EMBL" id="CAB4767805.1"/>
    </source>
</evidence>
<dbReference type="SUPFAM" id="SSF47384">
    <property type="entry name" value="Homodimeric domain of signal transducing histidine kinase"/>
    <property type="match status" value="1"/>
</dbReference>
<dbReference type="InterPro" id="IPR005467">
    <property type="entry name" value="His_kinase_dom"/>
</dbReference>
<dbReference type="InterPro" id="IPR050398">
    <property type="entry name" value="HssS/ArlS-like"/>
</dbReference>
<evidence type="ECO:0000256" key="7">
    <source>
        <dbReference type="ARBA" id="ARBA00022692"/>
    </source>
</evidence>
<evidence type="ECO:0000256" key="11">
    <source>
        <dbReference type="ARBA" id="ARBA00022989"/>
    </source>
</evidence>
<dbReference type="EMBL" id="CAEZUJ010000007">
    <property type="protein sequence ID" value="CAB4593180.1"/>
    <property type="molecule type" value="Genomic_DNA"/>
</dbReference>
<dbReference type="Pfam" id="PF02518">
    <property type="entry name" value="HATPase_c"/>
    <property type="match status" value="1"/>
</dbReference>
<dbReference type="PRINTS" id="PR00344">
    <property type="entry name" value="BCTRLSENSOR"/>
</dbReference>
<dbReference type="EC" id="2.7.13.3" evidence="3"/>
<dbReference type="CDD" id="cd00075">
    <property type="entry name" value="HATPase"/>
    <property type="match status" value="1"/>
</dbReference>
<dbReference type="Gene3D" id="3.30.565.10">
    <property type="entry name" value="Histidine kinase-like ATPase, C-terminal domain"/>
    <property type="match status" value="1"/>
</dbReference>
<feature type="domain" description="HAMP" evidence="17">
    <location>
        <begin position="235"/>
        <end position="287"/>
    </location>
</feature>
<keyword evidence="13 15" id="KW-0472">Membrane</keyword>
<keyword evidence="6" id="KW-0808">Transferase</keyword>
<dbReference type="InterPro" id="IPR004358">
    <property type="entry name" value="Sig_transdc_His_kin-like_C"/>
</dbReference>
<dbReference type="SUPFAM" id="SSF158472">
    <property type="entry name" value="HAMP domain-like"/>
    <property type="match status" value="1"/>
</dbReference>